<gene>
    <name evidence="2" type="ORF">SKC38_09975</name>
</gene>
<keyword evidence="3" id="KW-1185">Reference proteome</keyword>
<sequence>MKKLTLLFLAFFAITASTFAQNKTYYINIAFHKLKPGHTIDEAMALEKKWKVIHLKRKAAGLIGAWAVYPIMNEYKSESVDYDYVSLNASEDLNKLTQYPADMGTALMKEDPSFYSLMDETLKVQSIVRNKLTKVIETTGPSNDLNSIILMETMKVTQQNYFAYLDFEKQVKAIQTDRIKADNIQEWAFLQHLTPISYEGSGQFTTLTFFKDLSKFDFDSSPVYINGAKKYMNLTPEQFTKKVGDLRSINQSVLLQYAVGTFN</sequence>
<feature type="signal peptide" evidence="1">
    <location>
        <begin position="1"/>
        <end position="20"/>
    </location>
</feature>
<dbReference type="Proteomes" id="UP001598114">
    <property type="component" value="Unassembled WGS sequence"/>
</dbReference>
<accession>A0ABW6D052</accession>
<comment type="caution">
    <text evidence="2">The sequence shown here is derived from an EMBL/GenBank/DDBJ whole genome shotgun (WGS) entry which is preliminary data.</text>
</comment>
<reference evidence="2 3" key="1">
    <citation type="submission" date="2024-03" db="EMBL/GenBank/DDBJ databases">
        <title>Aquirufa genome sequencing.</title>
        <authorList>
            <person name="Pitt A."/>
            <person name="Hahn M.W."/>
        </authorList>
    </citation>
    <scope>NUCLEOTIDE SEQUENCE [LARGE SCALE GENOMIC DNA]</scope>
    <source>
        <strain evidence="2 3">PLAD-142S6K</strain>
    </source>
</reference>
<evidence type="ECO:0008006" key="4">
    <source>
        <dbReference type="Google" id="ProtNLM"/>
    </source>
</evidence>
<dbReference type="RefSeq" id="WP_377976992.1">
    <property type="nucleotide sequence ID" value="NZ_JBBKYA010000004.1"/>
</dbReference>
<evidence type="ECO:0000313" key="3">
    <source>
        <dbReference type="Proteomes" id="UP001598114"/>
    </source>
</evidence>
<protein>
    <recommendedName>
        <fullName evidence="4">NIPSNAP family containing protein</fullName>
    </recommendedName>
</protein>
<proteinExistence type="predicted"/>
<organism evidence="2 3">
    <name type="scientific">Aquirufa echingensis</name>
    <dbReference type="NCBI Taxonomy" id="3096516"/>
    <lineage>
        <taxon>Bacteria</taxon>
        <taxon>Pseudomonadati</taxon>
        <taxon>Bacteroidota</taxon>
        <taxon>Cytophagia</taxon>
        <taxon>Cytophagales</taxon>
        <taxon>Flectobacillaceae</taxon>
        <taxon>Aquirufa</taxon>
    </lineage>
</organism>
<dbReference type="EMBL" id="JBBKYA010000004">
    <property type="protein sequence ID" value="MFD3276554.1"/>
    <property type="molecule type" value="Genomic_DNA"/>
</dbReference>
<keyword evidence="1" id="KW-0732">Signal</keyword>
<name>A0ABW6D052_9BACT</name>
<evidence type="ECO:0000313" key="2">
    <source>
        <dbReference type="EMBL" id="MFD3276554.1"/>
    </source>
</evidence>
<feature type="chain" id="PRO_5047306242" description="NIPSNAP family containing protein" evidence="1">
    <location>
        <begin position="21"/>
        <end position="263"/>
    </location>
</feature>
<evidence type="ECO:0000256" key="1">
    <source>
        <dbReference type="SAM" id="SignalP"/>
    </source>
</evidence>